<dbReference type="InterPro" id="IPR011990">
    <property type="entry name" value="TPR-like_helical_dom_sf"/>
</dbReference>
<feature type="DNA-binding region" description="OmpR/PhoB-type" evidence="5">
    <location>
        <begin position="1"/>
        <end position="67"/>
    </location>
</feature>
<evidence type="ECO:0000313" key="8">
    <source>
        <dbReference type="Proteomes" id="UP000540412"/>
    </source>
</evidence>
<dbReference type="RefSeq" id="WP_169336529.1">
    <property type="nucleotide sequence ID" value="NZ_JACHIT010000001.1"/>
</dbReference>
<dbReference type="GO" id="GO:0000160">
    <property type="term" value="P:phosphorelay signal transduction system"/>
    <property type="evidence" value="ECO:0007669"/>
    <property type="project" value="InterPro"/>
</dbReference>
<dbReference type="PROSITE" id="PS51755">
    <property type="entry name" value="OMPR_PHOB"/>
    <property type="match status" value="1"/>
</dbReference>
<dbReference type="SUPFAM" id="SSF48452">
    <property type="entry name" value="TPR-like"/>
    <property type="match status" value="1"/>
</dbReference>
<dbReference type="InterPro" id="IPR036388">
    <property type="entry name" value="WH-like_DNA-bd_sf"/>
</dbReference>
<keyword evidence="8" id="KW-1185">Reference proteome</keyword>
<proteinExistence type="inferred from homology"/>
<feature type="domain" description="OmpR/PhoB-type" evidence="6">
    <location>
        <begin position="1"/>
        <end position="67"/>
    </location>
</feature>
<dbReference type="Gene3D" id="1.10.10.10">
    <property type="entry name" value="Winged helix-like DNA-binding domain superfamily/Winged helix DNA-binding domain"/>
    <property type="match status" value="1"/>
</dbReference>
<dbReference type="GO" id="GO:0006355">
    <property type="term" value="P:regulation of DNA-templated transcription"/>
    <property type="evidence" value="ECO:0007669"/>
    <property type="project" value="InterPro"/>
</dbReference>
<gene>
    <name evidence="7" type="ORF">BJY24_001079</name>
</gene>
<name>A0A7W9UGJ2_9NOCA</name>
<keyword evidence="4" id="KW-0804">Transcription</keyword>
<evidence type="ECO:0000259" key="6">
    <source>
        <dbReference type="PROSITE" id="PS51755"/>
    </source>
</evidence>
<evidence type="ECO:0000256" key="5">
    <source>
        <dbReference type="PROSITE-ProRule" id="PRU01091"/>
    </source>
</evidence>
<accession>A0A7W9UGJ2</accession>
<reference evidence="7 8" key="1">
    <citation type="submission" date="2020-08" db="EMBL/GenBank/DDBJ databases">
        <title>Sequencing the genomes of 1000 actinobacteria strains.</title>
        <authorList>
            <person name="Klenk H.-P."/>
        </authorList>
    </citation>
    <scope>NUCLEOTIDE SEQUENCE [LARGE SCALE GENOMIC DNA]</scope>
    <source>
        <strain evidence="7 8">DSM 43582</strain>
    </source>
</reference>
<evidence type="ECO:0000256" key="2">
    <source>
        <dbReference type="ARBA" id="ARBA00023015"/>
    </source>
</evidence>
<keyword evidence="2" id="KW-0805">Transcription regulation</keyword>
<comment type="caution">
    <text evidence="7">The sequence shown here is derived from an EMBL/GenBank/DDBJ whole genome shotgun (WGS) entry which is preliminary data.</text>
</comment>
<evidence type="ECO:0000256" key="4">
    <source>
        <dbReference type="ARBA" id="ARBA00023163"/>
    </source>
</evidence>
<organism evidence="7 8">
    <name type="scientific">Nocardia transvalensis</name>
    <dbReference type="NCBI Taxonomy" id="37333"/>
    <lineage>
        <taxon>Bacteria</taxon>
        <taxon>Bacillati</taxon>
        <taxon>Actinomycetota</taxon>
        <taxon>Actinomycetes</taxon>
        <taxon>Mycobacteriales</taxon>
        <taxon>Nocardiaceae</taxon>
        <taxon>Nocardia</taxon>
    </lineage>
</organism>
<dbReference type="CDD" id="cd15831">
    <property type="entry name" value="BTAD"/>
    <property type="match status" value="1"/>
</dbReference>
<dbReference type="Gene3D" id="1.25.40.10">
    <property type="entry name" value="Tetratricopeptide repeat domain"/>
    <property type="match status" value="1"/>
</dbReference>
<dbReference type="PANTHER" id="PTHR35807">
    <property type="entry name" value="TRANSCRIPTIONAL REGULATOR REDD-RELATED"/>
    <property type="match status" value="1"/>
</dbReference>
<dbReference type="InterPro" id="IPR005158">
    <property type="entry name" value="BTAD"/>
</dbReference>
<dbReference type="Pfam" id="PF00486">
    <property type="entry name" value="Trans_reg_C"/>
    <property type="match status" value="1"/>
</dbReference>
<protein>
    <submittedName>
        <fullName evidence="7">DNA-binding SARP family transcriptional activator</fullName>
    </submittedName>
</protein>
<dbReference type="AlphaFoldDB" id="A0A7W9UGJ2"/>
<dbReference type="SUPFAM" id="SSF46894">
    <property type="entry name" value="C-terminal effector domain of the bipartite response regulators"/>
    <property type="match status" value="1"/>
</dbReference>
<dbReference type="SMART" id="SM01043">
    <property type="entry name" value="BTAD"/>
    <property type="match status" value="1"/>
</dbReference>
<dbReference type="Proteomes" id="UP000540412">
    <property type="component" value="Unassembled WGS sequence"/>
</dbReference>
<dbReference type="PANTHER" id="PTHR35807:SF1">
    <property type="entry name" value="TRANSCRIPTIONAL REGULATOR REDD"/>
    <property type="match status" value="1"/>
</dbReference>
<dbReference type="Pfam" id="PF03704">
    <property type="entry name" value="BTAD"/>
    <property type="match status" value="1"/>
</dbReference>
<dbReference type="EMBL" id="JACHIT010000001">
    <property type="protein sequence ID" value="MBB5912212.1"/>
    <property type="molecule type" value="Genomic_DNA"/>
</dbReference>
<evidence type="ECO:0000256" key="3">
    <source>
        <dbReference type="ARBA" id="ARBA00023125"/>
    </source>
</evidence>
<dbReference type="InterPro" id="IPR001867">
    <property type="entry name" value="OmpR/PhoB-type_DNA-bd"/>
</dbReference>
<sequence length="218" mass="24607">MAILSARQGDTVGRDELIEELELPETTKNSTNALHAHITRLRRWLKTRQAPADLIETVGSAGYRINLDRGRIDAFRFIRAVDHAVTLAPRTPLVVSTILQDSMALWRGEALRDVVDSPTVHKLSEELSAARSLAQETLLTAWTDLGSYDRVIFNGRKFISENPLNERLWETLIDALRKTGRDAEAVASYHRLERILHEELGVRPSRRLVQTLGDSYCA</sequence>
<keyword evidence="3 5" id="KW-0238">DNA-binding</keyword>
<evidence type="ECO:0000313" key="7">
    <source>
        <dbReference type="EMBL" id="MBB5912212.1"/>
    </source>
</evidence>
<dbReference type="InterPro" id="IPR016032">
    <property type="entry name" value="Sig_transdc_resp-reg_C-effctor"/>
</dbReference>
<comment type="similarity">
    <text evidence="1">Belongs to the AfsR/DnrI/RedD regulatory family.</text>
</comment>
<evidence type="ECO:0000256" key="1">
    <source>
        <dbReference type="ARBA" id="ARBA00005820"/>
    </source>
</evidence>
<dbReference type="InterPro" id="IPR051677">
    <property type="entry name" value="AfsR-DnrI-RedD_regulator"/>
</dbReference>
<dbReference type="GO" id="GO:0003677">
    <property type="term" value="F:DNA binding"/>
    <property type="evidence" value="ECO:0007669"/>
    <property type="project" value="UniProtKB-UniRule"/>
</dbReference>